<evidence type="ECO:0000256" key="3">
    <source>
        <dbReference type="ARBA" id="ARBA00022840"/>
    </source>
</evidence>
<dbReference type="Pfam" id="PF02359">
    <property type="entry name" value="CDC48_N"/>
    <property type="match status" value="1"/>
</dbReference>
<sequence>MGIMLQVESCPEQHSARGLALLDPQVMKKHGIRAKQIIEINNQFRKRVLARVGPPLAQDRGLGIIRIDQYLRQSIKALIGDQVEVEPAEVSPVDRIVLAPFLDLSQVENLARFLAETFAARGLMATPGAILYATVPGAHSGSAFKVLDLSPGAGLITPKTTVELKYIFNVWPGMAAEVTFEDVGGMSSQIRQVRELVEIPLRFPDVFRRLGISPPRGIIFYGPPGAGKTHLARAIANELEARFLYINGPDVVSSTYGETEANLRKIFHEASHHLPSIIFIDELDIIAPKRGESGTQADTRMATQFLELMDGLKKVEGVLVVGTTNRVDLELCREAGLNAMRRQLGSQWNGDSKLSVSLDRLIVEPQDLQTSLSRMRPSALRETMATVPEVRWEDIGGLDEVKRQLREIVEKPMLHPEVFRDMKLKPPVGILLYGPPGSGKTLLAQALASEAQANFLAVKGTEIFSKWLGESEEGIRHIFRVARQVSPAVIFFDQIDALAPVRSASSGSRASERVVNQILAELDGIEPLSSITVVAATNRTDLLDPAILRPGRFGIHIHVPLPDAREREEILQIYLRGVPLSEGSSAQEIIRSVAGHTSGFCGAELQAICQEAKLAALRQVEFAHALPLDLAHFEAALQRVQASRRFYEGSRQESS</sequence>
<dbReference type="Gene3D" id="2.40.40.20">
    <property type="match status" value="1"/>
</dbReference>
<dbReference type="GO" id="GO:0016887">
    <property type="term" value="F:ATP hydrolysis activity"/>
    <property type="evidence" value="ECO:0007669"/>
    <property type="project" value="InterPro"/>
</dbReference>
<dbReference type="Gene3D" id="3.40.50.300">
    <property type="entry name" value="P-loop containing nucleotide triphosphate hydrolases"/>
    <property type="match status" value="2"/>
</dbReference>
<dbReference type="AlphaFoldDB" id="A0A932GPH1"/>
<dbReference type="PANTHER" id="PTHR23077:SF171">
    <property type="entry name" value="NUCLEAR VALOSIN-CONTAINING PROTEIN-LIKE"/>
    <property type="match status" value="1"/>
</dbReference>
<feature type="domain" description="AAA+ ATPase" evidence="5">
    <location>
        <begin position="426"/>
        <end position="563"/>
    </location>
</feature>
<dbReference type="EMBL" id="JACPSX010000115">
    <property type="protein sequence ID" value="MBI3014704.1"/>
    <property type="molecule type" value="Genomic_DNA"/>
</dbReference>
<dbReference type="InterPro" id="IPR003959">
    <property type="entry name" value="ATPase_AAA_core"/>
</dbReference>
<evidence type="ECO:0000259" key="6">
    <source>
        <dbReference type="SMART" id="SM01073"/>
    </source>
</evidence>
<dbReference type="InterPro" id="IPR003593">
    <property type="entry name" value="AAA+_ATPase"/>
</dbReference>
<keyword evidence="2 4" id="KW-0547">Nucleotide-binding</keyword>
<evidence type="ECO:0000256" key="1">
    <source>
        <dbReference type="ARBA" id="ARBA00022737"/>
    </source>
</evidence>
<dbReference type="PANTHER" id="PTHR23077">
    <property type="entry name" value="AAA-FAMILY ATPASE"/>
    <property type="match status" value="1"/>
</dbReference>
<dbReference type="FunFam" id="3.40.50.300:FF:000018">
    <property type="entry name" value="Cell division control 48"/>
    <property type="match status" value="1"/>
</dbReference>
<dbReference type="PROSITE" id="PS00674">
    <property type="entry name" value="AAA"/>
    <property type="match status" value="1"/>
</dbReference>
<evidence type="ECO:0000259" key="5">
    <source>
        <dbReference type="SMART" id="SM00382"/>
    </source>
</evidence>
<dbReference type="Pfam" id="PF00004">
    <property type="entry name" value="AAA"/>
    <property type="match status" value="2"/>
</dbReference>
<dbReference type="Proteomes" id="UP000741360">
    <property type="component" value="Unassembled WGS sequence"/>
</dbReference>
<dbReference type="GO" id="GO:0005524">
    <property type="term" value="F:ATP binding"/>
    <property type="evidence" value="ECO:0007669"/>
    <property type="project" value="UniProtKB-KW"/>
</dbReference>
<name>A0A932GPH1_UNCTE</name>
<dbReference type="InterPro" id="IPR027417">
    <property type="entry name" value="P-loop_NTPase"/>
</dbReference>
<comment type="similarity">
    <text evidence="4">Belongs to the AAA ATPase family.</text>
</comment>
<comment type="caution">
    <text evidence="7">The sequence shown here is derived from an EMBL/GenBank/DDBJ whole genome shotgun (WGS) entry which is preliminary data.</text>
</comment>
<feature type="domain" description="CDC48 N-terminal subdomain" evidence="6">
    <location>
        <begin position="4"/>
        <end position="90"/>
    </location>
</feature>
<dbReference type="InterPro" id="IPR003960">
    <property type="entry name" value="ATPase_AAA_CS"/>
</dbReference>
<proteinExistence type="inferred from homology"/>
<dbReference type="InterPro" id="IPR041569">
    <property type="entry name" value="AAA_lid_3"/>
</dbReference>
<evidence type="ECO:0000313" key="7">
    <source>
        <dbReference type="EMBL" id="MBI3014704.1"/>
    </source>
</evidence>
<reference evidence="7" key="1">
    <citation type="submission" date="2020-07" db="EMBL/GenBank/DDBJ databases">
        <title>Huge and variable diversity of episymbiotic CPR bacteria and DPANN archaea in groundwater ecosystems.</title>
        <authorList>
            <person name="He C.Y."/>
            <person name="Keren R."/>
            <person name="Whittaker M."/>
            <person name="Farag I.F."/>
            <person name="Doudna J."/>
            <person name="Cate J.H.D."/>
            <person name="Banfield J.F."/>
        </authorList>
    </citation>
    <scope>NUCLEOTIDE SEQUENCE</scope>
    <source>
        <strain evidence="7">NC_groundwater_717_Ag_S-0.2um_59_8</strain>
    </source>
</reference>
<dbReference type="SMART" id="SM00382">
    <property type="entry name" value="AAA"/>
    <property type="match status" value="2"/>
</dbReference>
<dbReference type="SUPFAM" id="SSF52540">
    <property type="entry name" value="P-loop containing nucleoside triphosphate hydrolases"/>
    <property type="match status" value="2"/>
</dbReference>
<dbReference type="Gene3D" id="1.10.8.60">
    <property type="match status" value="1"/>
</dbReference>
<feature type="domain" description="AAA+ ATPase" evidence="5">
    <location>
        <begin position="214"/>
        <end position="341"/>
    </location>
</feature>
<organism evidence="7 8">
    <name type="scientific">Tectimicrobiota bacterium</name>
    <dbReference type="NCBI Taxonomy" id="2528274"/>
    <lineage>
        <taxon>Bacteria</taxon>
        <taxon>Pseudomonadati</taxon>
        <taxon>Nitrospinota/Tectimicrobiota group</taxon>
        <taxon>Candidatus Tectimicrobiota</taxon>
    </lineage>
</organism>
<evidence type="ECO:0000256" key="2">
    <source>
        <dbReference type="ARBA" id="ARBA00022741"/>
    </source>
</evidence>
<dbReference type="InterPro" id="IPR050168">
    <property type="entry name" value="AAA_ATPase_domain"/>
</dbReference>
<protein>
    <submittedName>
        <fullName evidence="7">AAA family ATPase</fullName>
    </submittedName>
</protein>
<dbReference type="InterPro" id="IPR009010">
    <property type="entry name" value="Asp_de-COase-like_dom_sf"/>
</dbReference>
<accession>A0A932GPH1</accession>
<keyword evidence="3 4" id="KW-0067">ATP-binding</keyword>
<dbReference type="FunFam" id="3.40.50.300:FF:000012">
    <property type="entry name" value="Transitional endoplasmic reticulum ATPase"/>
    <property type="match status" value="1"/>
</dbReference>
<dbReference type="Pfam" id="PF17862">
    <property type="entry name" value="AAA_lid_3"/>
    <property type="match status" value="1"/>
</dbReference>
<evidence type="ECO:0000256" key="4">
    <source>
        <dbReference type="RuleBase" id="RU003651"/>
    </source>
</evidence>
<dbReference type="SUPFAM" id="SSF50692">
    <property type="entry name" value="ADC-like"/>
    <property type="match status" value="1"/>
</dbReference>
<gene>
    <name evidence="7" type="ORF">HYY65_06540</name>
</gene>
<dbReference type="GO" id="GO:0005737">
    <property type="term" value="C:cytoplasm"/>
    <property type="evidence" value="ECO:0007669"/>
    <property type="project" value="UniProtKB-ARBA"/>
</dbReference>
<dbReference type="SMART" id="SM01073">
    <property type="entry name" value="CDC48_N"/>
    <property type="match status" value="1"/>
</dbReference>
<evidence type="ECO:0000313" key="8">
    <source>
        <dbReference type="Proteomes" id="UP000741360"/>
    </source>
</evidence>
<keyword evidence="1" id="KW-0677">Repeat</keyword>
<dbReference type="InterPro" id="IPR003338">
    <property type="entry name" value="CDC4_N-term_subdom"/>
</dbReference>